<name>A0A5B1CD25_9BACT</name>
<evidence type="ECO:0000259" key="2">
    <source>
        <dbReference type="Pfam" id="PF14080"/>
    </source>
</evidence>
<feature type="region of interest" description="Disordered" evidence="1">
    <location>
        <begin position="296"/>
        <end position="346"/>
    </location>
</feature>
<dbReference type="InterPro" id="IPR025357">
    <property type="entry name" value="DUF4261"/>
</dbReference>
<dbReference type="RefSeq" id="WP_068266460.1">
    <property type="nucleotide sequence ID" value="NZ_LWSK01000121.1"/>
</dbReference>
<comment type="caution">
    <text evidence="3">The sequence shown here is derived from an EMBL/GenBank/DDBJ whole genome shotgun (WGS) entry which is preliminary data.</text>
</comment>
<evidence type="ECO:0000313" key="3">
    <source>
        <dbReference type="EMBL" id="KAA1258466.1"/>
    </source>
</evidence>
<evidence type="ECO:0000256" key="1">
    <source>
        <dbReference type="SAM" id="MobiDB-lite"/>
    </source>
</evidence>
<proteinExistence type="predicted"/>
<dbReference type="Proteomes" id="UP000322699">
    <property type="component" value="Unassembled WGS sequence"/>
</dbReference>
<feature type="compositionally biased region" description="Acidic residues" evidence="1">
    <location>
        <begin position="322"/>
        <end position="346"/>
    </location>
</feature>
<protein>
    <recommendedName>
        <fullName evidence="2">DUF4261 domain-containing protein</fullName>
    </recommendedName>
</protein>
<feature type="domain" description="DUF4261" evidence="2">
    <location>
        <begin position="226"/>
        <end position="303"/>
    </location>
</feature>
<accession>A0A5B1CD25</accession>
<dbReference type="Pfam" id="PF14080">
    <property type="entry name" value="DUF4261"/>
    <property type="match status" value="1"/>
</dbReference>
<dbReference type="OrthoDB" id="277550at2"/>
<dbReference type="AlphaFoldDB" id="A0A5B1CD25"/>
<dbReference type="EMBL" id="VRLW01000001">
    <property type="protein sequence ID" value="KAA1258466.1"/>
    <property type="molecule type" value="Genomic_DNA"/>
</dbReference>
<evidence type="ECO:0000313" key="4">
    <source>
        <dbReference type="Proteomes" id="UP000322699"/>
    </source>
</evidence>
<organism evidence="3 4">
    <name type="scientific">Rubripirellula obstinata</name>
    <dbReference type="NCBI Taxonomy" id="406547"/>
    <lineage>
        <taxon>Bacteria</taxon>
        <taxon>Pseudomonadati</taxon>
        <taxon>Planctomycetota</taxon>
        <taxon>Planctomycetia</taxon>
        <taxon>Pirellulales</taxon>
        <taxon>Pirellulaceae</taxon>
        <taxon>Rubripirellula</taxon>
    </lineage>
</organism>
<reference evidence="3 4" key="1">
    <citation type="submission" date="2019-08" db="EMBL/GenBank/DDBJ databases">
        <title>Deep-cultivation of Planctomycetes and their phenomic and genomic characterization uncovers novel biology.</title>
        <authorList>
            <person name="Wiegand S."/>
            <person name="Jogler M."/>
            <person name="Boedeker C."/>
            <person name="Pinto D."/>
            <person name="Vollmers J."/>
            <person name="Rivas-Marin E."/>
            <person name="Kohn T."/>
            <person name="Peeters S.H."/>
            <person name="Heuer A."/>
            <person name="Rast P."/>
            <person name="Oberbeckmann S."/>
            <person name="Bunk B."/>
            <person name="Jeske O."/>
            <person name="Meyerdierks A."/>
            <person name="Storesund J.E."/>
            <person name="Kallscheuer N."/>
            <person name="Luecker S."/>
            <person name="Lage O.M."/>
            <person name="Pohl T."/>
            <person name="Merkel B.J."/>
            <person name="Hornburger P."/>
            <person name="Mueller R.-W."/>
            <person name="Bruemmer F."/>
            <person name="Labrenz M."/>
            <person name="Spormann A.M."/>
            <person name="Op Den Camp H."/>
            <person name="Overmann J."/>
            <person name="Amann R."/>
            <person name="Jetten M.S.M."/>
            <person name="Mascher T."/>
            <person name="Medema M.H."/>
            <person name="Devos D.P."/>
            <person name="Kaster A.-K."/>
            <person name="Ovreas L."/>
            <person name="Rohde M."/>
            <person name="Galperin M.Y."/>
            <person name="Jogler C."/>
        </authorList>
    </citation>
    <scope>NUCLEOTIDE SEQUENCE [LARGE SCALE GENOMIC DNA]</scope>
    <source>
        <strain evidence="3 4">LF1</strain>
    </source>
</reference>
<gene>
    <name evidence="3" type="ORF">LF1_09860</name>
</gene>
<sequence length="346" mass="38626">MAKGLFTQGMCVLLRQPVTVDEVLSRLSGFTLSARHDAIDDVDSKETLVFEFQEEVGGHLLVTPSSAKWPDDLGDPDETPERFVAWSLGQFGPLAFPGCLERSMDQSWGWEEGSEMAPLHTAHIRLLISYVLGSEESEDDDDDDELPLVPDDYDPIEELDFITKAVAALLELPGAICYFNPGGEVLRDGDGLRRGLNHAWNQEMPPLDMWTNVRLFRTSDEWSLMDTVGNGQFDLPDLEAVFSSKKYEPSEVESFLRSASLYMVTSNEEVEEGDTADGPGDCSWMAMECHDALSDPPRETVRWIPQDGTTPPDELLDRGEDAMAEEDFIGDDDDEFIDDDLDSEID</sequence>
<keyword evidence="4" id="KW-1185">Reference proteome</keyword>